<dbReference type="GO" id="GO:0004725">
    <property type="term" value="F:protein tyrosine phosphatase activity"/>
    <property type="evidence" value="ECO:0007669"/>
    <property type="project" value="InterPro"/>
</dbReference>
<protein>
    <recommendedName>
        <fullName evidence="2">Tyrosine-protein phosphatase domain-containing protein</fullName>
    </recommendedName>
</protein>
<feature type="domain" description="Tyrosine-protein phosphatase" evidence="2">
    <location>
        <begin position="11"/>
        <end position="83"/>
    </location>
</feature>
<dbReference type="Pfam" id="PF00102">
    <property type="entry name" value="Y_phosphatase"/>
    <property type="match status" value="1"/>
</dbReference>
<dbReference type="EMBL" id="CADEPM010000004">
    <property type="protein sequence ID" value="CAB3404866.1"/>
    <property type="molecule type" value="Genomic_DNA"/>
</dbReference>
<sequence>MRGNSDATENEQNGGGEKCATYYPDKKTGKEKYGNMLVEFVVEKEEPIENVTWTVFNVSNADDKKSAPFEVYHVLVPWWPDHNFIRR</sequence>
<dbReference type="InterPro" id="IPR029021">
    <property type="entry name" value="Prot-tyrosine_phosphatase-like"/>
</dbReference>
<organism evidence="3 4">
    <name type="scientific">Caenorhabditis bovis</name>
    <dbReference type="NCBI Taxonomy" id="2654633"/>
    <lineage>
        <taxon>Eukaryota</taxon>
        <taxon>Metazoa</taxon>
        <taxon>Ecdysozoa</taxon>
        <taxon>Nematoda</taxon>
        <taxon>Chromadorea</taxon>
        <taxon>Rhabditida</taxon>
        <taxon>Rhabditina</taxon>
        <taxon>Rhabditomorpha</taxon>
        <taxon>Rhabditoidea</taxon>
        <taxon>Rhabditidae</taxon>
        <taxon>Peloderinae</taxon>
        <taxon>Caenorhabditis</taxon>
    </lineage>
</organism>
<dbReference type="InterPro" id="IPR000242">
    <property type="entry name" value="PTP_cat"/>
</dbReference>
<proteinExistence type="predicted"/>
<feature type="compositionally biased region" description="Polar residues" evidence="1">
    <location>
        <begin position="1"/>
        <end position="12"/>
    </location>
</feature>
<evidence type="ECO:0000259" key="2">
    <source>
        <dbReference type="Pfam" id="PF00102"/>
    </source>
</evidence>
<comment type="caution">
    <text evidence="3">The sequence shown here is derived from an EMBL/GenBank/DDBJ whole genome shotgun (WGS) entry which is preliminary data.</text>
</comment>
<evidence type="ECO:0000256" key="1">
    <source>
        <dbReference type="SAM" id="MobiDB-lite"/>
    </source>
</evidence>
<accession>A0A8S1EVU3</accession>
<dbReference type="Gene3D" id="3.90.190.10">
    <property type="entry name" value="Protein tyrosine phosphatase superfamily"/>
    <property type="match status" value="1"/>
</dbReference>
<dbReference type="AlphaFoldDB" id="A0A8S1EVU3"/>
<keyword evidence="4" id="KW-1185">Reference proteome</keyword>
<evidence type="ECO:0000313" key="4">
    <source>
        <dbReference type="Proteomes" id="UP000494206"/>
    </source>
</evidence>
<evidence type="ECO:0000313" key="3">
    <source>
        <dbReference type="EMBL" id="CAB3404866.1"/>
    </source>
</evidence>
<dbReference type="SUPFAM" id="SSF52799">
    <property type="entry name" value="(Phosphotyrosine protein) phosphatases II"/>
    <property type="match status" value="1"/>
</dbReference>
<gene>
    <name evidence="3" type="ORF">CBOVIS_LOCUS7130</name>
</gene>
<name>A0A8S1EVU3_9PELO</name>
<feature type="region of interest" description="Disordered" evidence="1">
    <location>
        <begin position="1"/>
        <end position="28"/>
    </location>
</feature>
<reference evidence="3 4" key="1">
    <citation type="submission" date="2020-04" db="EMBL/GenBank/DDBJ databases">
        <authorList>
            <person name="Laetsch R D."/>
            <person name="Stevens L."/>
            <person name="Kumar S."/>
            <person name="Blaxter L. M."/>
        </authorList>
    </citation>
    <scope>NUCLEOTIDE SEQUENCE [LARGE SCALE GENOMIC DNA]</scope>
</reference>
<dbReference type="Proteomes" id="UP000494206">
    <property type="component" value="Unassembled WGS sequence"/>
</dbReference>